<feature type="domain" description="Transglycosylase SLT" evidence="2">
    <location>
        <begin position="30"/>
        <end position="172"/>
    </location>
</feature>
<name>A0A8T6ZK03_9BURK</name>
<dbReference type="Gene3D" id="1.10.530.10">
    <property type="match status" value="1"/>
</dbReference>
<dbReference type="AlphaFoldDB" id="A0A8T6ZK03"/>
<protein>
    <submittedName>
        <fullName evidence="3">Lytic transglycosylase domain-containing protein</fullName>
    </submittedName>
</protein>
<dbReference type="InterPro" id="IPR023346">
    <property type="entry name" value="Lysozyme-like_dom_sf"/>
</dbReference>
<evidence type="ECO:0000313" key="3">
    <source>
        <dbReference type="EMBL" id="NLP65517.1"/>
    </source>
</evidence>
<keyword evidence="4" id="KW-1185">Reference proteome</keyword>
<proteinExistence type="predicted"/>
<gene>
    <name evidence="3" type="ORF">NH14_031145</name>
</gene>
<feature type="signal peptide" evidence="1">
    <location>
        <begin position="1"/>
        <end position="22"/>
    </location>
</feature>
<dbReference type="InterPro" id="IPR008258">
    <property type="entry name" value="Transglycosylase_SLT_dom_1"/>
</dbReference>
<feature type="chain" id="PRO_5035827704" evidence="1">
    <location>
        <begin position="23"/>
        <end position="225"/>
    </location>
</feature>
<evidence type="ECO:0000313" key="4">
    <source>
        <dbReference type="Proteomes" id="UP000030460"/>
    </source>
</evidence>
<sequence>MLKSIFSLCGVALALAGGNAHAEDLASMMQRCAPNVHPTTLSAIVKTESSGRMYTLLDNGPANLPFSVRKTMLRTIYPESATEAASVARDLIARGHLVDIGLTQLNNRNLAGLGLTVEQALDPCTNLWAGGTILSNFYTNASKQYRDQQSALLAAISAYNTGDFEKGFSNGYVSTVIRNAGMPVPALLTTGPRVSVGSRSRASASSPRRSGLLDAKFSELEVEFH</sequence>
<evidence type="ECO:0000259" key="2">
    <source>
        <dbReference type="Pfam" id="PF01464"/>
    </source>
</evidence>
<dbReference type="OrthoDB" id="8565485at2"/>
<dbReference type="Pfam" id="PF01464">
    <property type="entry name" value="SLT"/>
    <property type="match status" value="1"/>
</dbReference>
<dbReference type="CDD" id="cd16892">
    <property type="entry name" value="LT_VirB1-like"/>
    <property type="match status" value="1"/>
</dbReference>
<dbReference type="Proteomes" id="UP000030460">
    <property type="component" value="Unassembled WGS sequence"/>
</dbReference>
<reference evidence="3" key="2">
    <citation type="submission" date="2020-04" db="EMBL/GenBank/DDBJ databases">
        <authorList>
            <person name="Alexandrino P."/>
            <person name="Mendonca T."/>
            <person name="Guaman L."/>
            <person name="Cherix J."/>
            <person name="Lozano-Sakalauskas G."/>
            <person name="Fujita A."/>
            <person name="Filho E.R."/>
            <person name="Long P."/>
            <person name="Padilla G."/>
            <person name="Taciro M.K."/>
            <person name="Gomez J.G."/>
            <person name="Silva L.F."/>
            <person name="Torres M."/>
        </authorList>
    </citation>
    <scope>NUCLEOTIDE SEQUENCE</scope>
    <source>
        <strain evidence="3">LMG 19450</strain>
    </source>
</reference>
<organism evidence="3 4">
    <name type="scientific">Paraburkholderia sacchari</name>
    <dbReference type="NCBI Taxonomy" id="159450"/>
    <lineage>
        <taxon>Bacteria</taxon>
        <taxon>Pseudomonadati</taxon>
        <taxon>Pseudomonadota</taxon>
        <taxon>Betaproteobacteria</taxon>
        <taxon>Burkholderiales</taxon>
        <taxon>Burkholderiaceae</taxon>
        <taxon>Paraburkholderia</taxon>
    </lineage>
</organism>
<dbReference type="SUPFAM" id="SSF53955">
    <property type="entry name" value="Lysozyme-like"/>
    <property type="match status" value="1"/>
</dbReference>
<keyword evidence="1" id="KW-0732">Signal</keyword>
<dbReference type="RefSeq" id="WP_052148581.1">
    <property type="nucleotide sequence ID" value="NZ_CADFGF010000021.1"/>
</dbReference>
<comment type="caution">
    <text evidence="3">The sequence shown here is derived from an EMBL/GenBank/DDBJ whole genome shotgun (WGS) entry which is preliminary data.</text>
</comment>
<reference evidence="3" key="1">
    <citation type="journal article" date="2015" name="Genome Announc.">
        <title>Draft Genome Sequence of the Polyhydroxyalkanoate-Producing Bacterium Burkholderia sacchari LMG 19450 Isolated from Brazilian Sugarcane Plantation Soil.</title>
        <authorList>
            <person name="Alexandrino P.M."/>
            <person name="Mendonca T.T."/>
            <person name="Guaman Bautista L.P."/>
            <person name="Cherix J."/>
            <person name="Lozano-Sakalauskas G.C."/>
            <person name="Fujita A."/>
            <person name="Ramos Filho E."/>
            <person name="Long P."/>
            <person name="Padilla G."/>
            <person name="Taciro M.K."/>
            <person name="Gomez J.G."/>
            <person name="Silva L.F."/>
        </authorList>
    </citation>
    <scope>NUCLEOTIDE SEQUENCE</scope>
    <source>
        <strain evidence="3">LMG 19450</strain>
    </source>
</reference>
<accession>A0A8T6ZK03</accession>
<dbReference type="EMBL" id="JTDB02000015">
    <property type="protein sequence ID" value="NLP65517.1"/>
    <property type="molecule type" value="Genomic_DNA"/>
</dbReference>
<evidence type="ECO:0000256" key="1">
    <source>
        <dbReference type="SAM" id="SignalP"/>
    </source>
</evidence>